<sequence length="133" mass="15054">MRISKKISILIHMFLLCGIGSGCAINSTKNEKKETADATAPKEVQQFDKQLTSLFDSLKVPGIAVLVFTENKVLYKKEIGYANIEKKIPYTLDTVTNIASISKTFIGDHWQKLRKMDCLAWMKISMIYFLSKS</sequence>
<keyword evidence="1" id="KW-0732">Signal</keyword>
<accession>A0A0C1TZV9</accession>
<evidence type="ECO:0000256" key="1">
    <source>
        <dbReference type="SAM" id="SignalP"/>
    </source>
</evidence>
<reference evidence="3 4" key="1">
    <citation type="journal article" date="2015" name="Infect. Genet. Evol.">
        <title>Genomic sequences of six botulinum neurotoxin-producing strains representing three clostridial species illustrate the mobility and diversity of botulinum neurotoxin genes.</title>
        <authorList>
            <person name="Smith T.J."/>
            <person name="Hill K.K."/>
            <person name="Xie G."/>
            <person name="Foley B.T."/>
            <person name="Williamson C.H."/>
            <person name="Foster J.T."/>
            <person name="Johnson S.L."/>
            <person name="Chertkov O."/>
            <person name="Teshima H."/>
            <person name="Gibbons H.S."/>
            <person name="Johnsky L.A."/>
            <person name="Karavis M.A."/>
            <person name="Smith L.A."/>
        </authorList>
    </citation>
    <scope>NUCLEOTIDE SEQUENCE [LARGE SCALE GENOMIC DNA]</scope>
    <source>
        <strain evidence="3 4">CDC 2741</strain>
    </source>
</reference>
<dbReference type="InterPro" id="IPR001466">
    <property type="entry name" value="Beta-lactam-related"/>
</dbReference>
<dbReference type="AlphaFoldDB" id="A0A0C1TZV9"/>
<comment type="caution">
    <text evidence="3">The sequence shown here is derived from an EMBL/GenBank/DDBJ whole genome shotgun (WGS) entry which is preliminary data.</text>
</comment>
<feature type="chain" id="PRO_5038857278" evidence="1">
    <location>
        <begin position="25"/>
        <end position="133"/>
    </location>
</feature>
<dbReference type="EMBL" id="AYSO01000017">
    <property type="protein sequence ID" value="KIE46134.1"/>
    <property type="molecule type" value="Genomic_DNA"/>
</dbReference>
<keyword evidence="4" id="KW-1185">Reference proteome</keyword>
<evidence type="ECO:0000313" key="4">
    <source>
        <dbReference type="Proteomes" id="UP000031366"/>
    </source>
</evidence>
<feature type="signal peptide" evidence="1">
    <location>
        <begin position="1"/>
        <end position="24"/>
    </location>
</feature>
<dbReference type="Pfam" id="PF00144">
    <property type="entry name" value="Beta-lactamase"/>
    <property type="match status" value="1"/>
</dbReference>
<dbReference type="InterPro" id="IPR050789">
    <property type="entry name" value="Diverse_Enzym_Activities"/>
</dbReference>
<evidence type="ECO:0000313" key="3">
    <source>
        <dbReference type="EMBL" id="KIE46134.1"/>
    </source>
</evidence>
<gene>
    <name evidence="3" type="ORF">U732_1586</name>
</gene>
<proteinExistence type="predicted"/>
<name>A0A0C1TZV9_9CLOT</name>
<dbReference type="SUPFAM" id="SSF56601">
    <property type="entry name" value="beta-lactamase/transpeptidase-like"/>
    <property type="match status" value="1"/>
</dbReference>
<dbReference type="RefSeq" id="WP_250644830.1">
    <property type="nucleotide sequence ID" value="NZ_AYSO01000017.1"/>
</dbReference>
<feature type="domain" description="Beta-lactamase-related" evidence="2">
    <location>
        <begin position="52"/>
        <end position="106"/>
    </location>
</feature>
<organism evidence="3 4">
    <name type="scientific">Clostridium argentinense CDC 2741</name>
    <dbReference type="NCBI Taxonomy" id="1418104"/>
    <lineage>
        <taxon>Bacteria</taxon>
        <taxon>Bacillati</taxon>
        <taxon>Bacillota</taxon>
        <taxon>Clostridia</taxon>
        <taxon>Eubacteriales</taxon>
        <taxon>Clostridiaceae</taxon>
        <taxon>Clostridium</taxon>
    </lineage>
</organism>
<evidence type="ECO:0000259" key="2">
    <source>
        <dbReference type="Pfam" id="PF00144"/>
    </source>
</evidence>
<dbReference type="Gene3D" id="3.40.710.10">
    <property type="entry name" value="DD-peptidase/beta-lactamase superfamily"/>
    <property type="match status" value="1"/>
</dbReference>
<dbReference type="InterPro" id="IPR012338">
    <property type="entry name" value="Beta-lactam/transpept-like"/>
</dbReference>
<dbReference type="PANTHER" id="PTHR43283">
    <property type="entry name" value="BETA-LACTAMASE-RELATED"/>
    <property type="match status" value="1"/>
</dbReference>
<dbReference type="PROSITE" id="PS51257">
    <property type="entry name" value="PROKAR_LIPOPROTEIN"/>
    <property type="match status" value="1"/>
</dbReference>
<protein>
    <submittedName>
        <fullName evidence="3">Beta-lactamase family protein</fullName>
    </submittedName>
</protein>
<dbReference type="Proteomes" id="UP000031366">
    <property type="component" value="Unassembled WGS sequence"/>
</dbReference>